<dbReference type="Pfam" id="PF13401">
    <property type="entry name" value="AAA_22"/>
    <property type="match status" value="1"/>
</dbReference>
<reference evidence="2" key="1">
    <citation type="journal article" date="2020" name="mSystems">
        <title>Genome- and Community-Level Interaction Insights into Carbon Utilization and Element Cycling Functions of Hydrothermarchaeota in Hydrothermal Sediment.</title>
        <authorList>
            <person name="Zhou Z."/>
            <person name="Liu Y."/>
            <person name="Xu W."/>
            <person name="Pan J."/>
            <person name="Luo Z.H."/>
            <person name="Li M."/>
        </authorList>
    </citation>
    <scope>NUCLEOTIDE SEQUENCE [LARGE SCALE GENOMIC DNA]</scope>
    <source>
        <strain evidence="2">SpSt-339</strain>
    </source>
</reference>
<dbReference type="EMBL" id="DSOK01000227">
    <property type="protein sequence ID" value="HEN15356.1"/>
    <property type="molecule type" value="Genomic_DNA"/>
</dbReference>
<feature type="domain" description="AAA+ ATPase" evidence="1">
    <location>
        <begin position="56"/>
        <end position="187"/>
    </location>
</feature>
<accession>A0A7C2PAA0</accession>
<evidence type="ECO:0000313" key="2">
    <source>
        <dbReference type="EMBL" id="HEN15356.1"/>
    </source>
</evidence>
<sequence>MSRSVARPSPGAASMYERHWQLRRPPFRSDVPAEFYFGGRTQQAALLKLRYLIEQRQGLGVVSGPAGAGKTYLLETFCEQLARSCGPVVHVYFPQLTAAELLGYVTAKLGDGNELAATDEPRLDVVLRQMEGHLTRLHQQGRHPLLLIDDAHLIDDPRVWQTLLLLLNGGLADRARLSIVLCGPPELLGRLRRFGALEDRLELSCVLQSLDEAETAAYVHHRLHVAGGSPDLFDSTALAAVHQLSGGLPRRINRLCDFALLVGYAENRPVITRAEIDAVADELTPLAA</sequence>
<dbReference type="SUPFAM" id="SSF52540">
    <property type="entry name" value="P-loop containing nucleoside triphosphate hydrolases"/>
    <property type="match status" value="1"/>
</dbReference>
<organism evidence="2">
    <name type="scientific">Schlesneria paludicola</name>
    <dbReference type="NCBI Taxonomy" id="360056"/>
    <lineage>
        <taxon>Bacteria</taxon>
        <taxon>Pseudomonadati</taxon>
        <taxon>Planctomycetota</taxon>
        <taxon>Planctomycetia</taxon>
        <taxon>Planctomycetales</taxon>
        <taxon>Planctomycetaceae</taxon>
        <taxon>Schlesneria</taxon>
    </lineage>
</organism>
<dbReference type="InterPro" id="IPR052026">
    <property type="entry name" value="ExeA_AAA_ATPase_DNA-bind"/>
</dbReference>
<name>A0A7C2PAA0_9PLAN</name>
<protein>
    <recommendedName>
        <fullName evidence="1">AAA+ ATPase domain-containing protein</fullName>
    </recommendedName>
</protein>
<dbReference type="Gene3D" id="3.40.50.300">
    <property type="entry name" value="P-loop containing nucleotide triphosphate hydrolases"/>
    <property type="match status" value="1"/>
</dbReference>
<dbReference type="PANTHER" id="PTHR35894:SF1">
    <property type="entry name" value="PHOSPHORIBULOKINASE _ URIDINE KINASE FAMILY"/>
    <property type="match status" value="1"/>
</dbReference>
<dbReference type="SMART" id="SM00382">
    <property type="entry name" value="AAA"/>
    <property type="match status" value="1"/>
</dbReference>
<dbReference type="InterPro" id="IPR049945">
    <property type="entry name" value="AAA_22"/>
</dbReference>
<evidence type="ECO:0000259" key="1">
    <source>
        <dbReference type="SMART" id="SM00382"/>
    </source>
</evidence>
<dbReference type="GO" id="GO:0016887">
    <property type="term" value="F:ATP hydrolysis activity"/>
    <property type="evidence" value="ECO:0007669"/>
    <property type="project" value="InterPro"/>
</dbReference>
<dbReference type="InterPro" id="IPR003593">
    <property type="entry name" value="AAA+_ATPase"/>
</dbReference>
<dbReference type="InterPro" id="IPR027417">
    <property type="entry name" value="P-loop_NTPase"/>
</dbReference>
<proteinExistence type="predicted"/>
<dbReference type="AlphaFoldDB" id="A0A7C2PAA0"/>
<gene>
    <name evidence="2" type="ORF">ENQ76_07810</name>
</gene>
<comment type="caution">
    <text evidence="2">The sequence shown here is derived from an EMBL/GenBank/DDBJ whole genome shotgun (WGS) entry which is preliminary data.</text>
</comment>
<dbReference type="PANTHER" id="PTHR35894">
    <property type="entry name" value="GENERAL SECRETION PATHWAY PROTEIN A-RELATED"/>
    <property type="match status" value="1"/>
</dbReference>